<proteinExistence type="predicted"/>
<dbReference type="AlphaFoldDB" id="A0A2P2R4K3"/>
<protein>
    <submittedName>
        <fullName evidence="1">Uncharacterized protein</fullName>
    </submittedName>
</protein>
<name>A0A2P2R4K3_RHIMU</name>
<accession>A0A2P2R4K3</accession>
<evidence type="ECO:0000313" key="1">
    <source>
        <dbReference type="EMBL" id="MBX74186.1"/>
    </source>
</evidence>
<organism evidence="1">
    <name type="scientific">Rhizophora mucronata</name>
    <name type="common">Asiatic mangrove</name>
    <dbReference type="NCBI Taxonomy" id="61149"/>
    <lineage>
        <taxon>Eukaryota</taxon>
        <taxon>Viridiplantae</taxon>
        <taxon>Streptophyta</taxon>
        <taxon>Embryophyta</taxon>
        <taxon>Tracheophyta</taxon>
        <taxon>Spermatophyta</taxon>
        <taxon>Magnoliopsida</taxon>
        <taxon>eudicotyledons</taxon>
        <taxon>Gunneridae</taxon>
        <taxon>Pentapetalae</taxon>
        <taxon>rosids</taxon>
        <taxon>fabids</taxon>
        <taxon>Malpighiales</taxon>
        <taxon>Rhizophoraceae</taxon>
        <taxon>Rhizophora</taxon>
    </lineage>
</organism>
<reference evidence="1" key="1">
    <citation type="submission" date="2018-02" db="EMBL/GenBank/DDBJ databases">
        <title>Rhizophora mucronata_Transcriptome.</title>
        <authorList>
            <person name="Meera S.P."/>
            <person name="Sreeshan A."/>
            <person name="Augustine A."/>
        </authorList>
    </citation>
    <scope>NUCLEOTIDE SEQUENCE</scope>
    <source>
        <tissue evidence="1">Leaf</tissue>
    </source>
</reference>
<dbReference type="EMBL" id="GGEC01093702">
    <property type="protein sequence ID" value="MBX74186.1"/>
    <property type="molecule type" value="Transcribed_RNA"/>
</dbReference>
<sequence length="25" mass="2902">MSFILGLLENGKSMIFYSKETHVTR</sequence>